<dbReference type="InterPro" id="IPR001036">
    <property type="entry name" value="Acrflvin-R"/>
</dbReference>
<feature type="transmembrane region" description="Helical" evidence="9">
    <location>
        <begin position="537"/>
        <end position="556"/>
    </location>
</feature>
<dbReference type="FunFam" id="1.20.1640.10:FF:000001">
    <property type="entry name" value="Efflux pump membrane transporter"/>
    <property type="match status" value="1"/>
</dbReference>
<dbReference type="Gene3D" id="1.20.1640.10">
    <property type="entry name" value="Multidrug efflux transporter AcrB transmembrane domain"/>
    <property type="match status" value="3"/>
</dbReference>
<name>A0A7H1NND7_9PROT</name>
<accession>A0A7H1NND7</accession>
<dbReference type="Gene3D" id="3.30.70.1320">
    <property type="entry name" value="Multidrug efflux transporter AcrB pore domain like"/>
    <property type="match status" value="1"/>
</dbReference>
<sequence>MSSLIKLFITRPTATILLTVAIVLSGLICYNSLPVADLPNVDFPVIMIRATQPGGSPEEIASTIAAPLERHLSQIADVTEMTSESTQNSVRIILQFSLERDINGAARDVEAAIQAARADLPSSLRQNPSYFKANPSGAPIMVLALTSDTLPMPKLYDYASNVLVQRLSTIKGVGQVEIGGSSLPSVRIEMNPLPLFRRGIGFEDVRAALTSANAHTPKGFIDDGSKRYQLDTNDQAEQADAYRDLIIAYRNGAPVKLSDIAEVKDSVEDLRVAGFFSKKPSVLAIVFPQAGANIIETINSIKKQLPYLEVSMPNDMQLHLAIDRSLTIRASVQDTQTTLIISIILVIIVVLVFLRKIRSTIIPAIVVPSSIIGTFSVMYLLDYSINNLSLMALTISTGFVVDDAIVVFENIVRYIEQGYSPREAALKGAHEVAFTVFSITASLIAVFVPILLLGGIAGRLFHEFAIILSITLIISMILSLTLTPMMGAMILEAEIKEPAHSQKSWWERLSSWIERLLNSMFEGYRHSLNWALNHKKTVILSLPATIGLMVYLFIVMPKGFFPVEDTGLMIGRLMGDQSTSFQEMRKKLLITQEAILQDKDVKSVAAFTGERAINHGSLFLQLADKNKRTDTTEDLIARVNNRLRHMVGAKFYMFSPGAIRAGGRQSNASYQYTLQSDNATDLYEWMPQLMAALRSHPELTDVSSDIEQGAPALRIDINRDMAARFQITPQLISNTLYGSFGQRSASIIYKPLNQYRVIMEVDPRYTQTPDILYQTWVSTAGGTAKGGTASNTIRVPSPTTSTSEQISDQDFRNQVTNSLAGGKNASTGSAVSTRSETLVPLSVVATPTPDLMPLSVNHQGQTVAATISFNLAKGASLSDAVKIVDEEQVKTHLPSTIHGTFAGNAAQYQQAINNEPILILAALAAVYIILGILYESYIHPLTILSTLPSAGVGALLALQIFGEEFSLIALIGVILLIGVVKKNAIMLVDFAIHAERSQNIPPLEAIHQAALLRFRPIMMTTFAAALGAVPLVFGNGYGAELRHPLGIAIIGGLIVSQALTLYTTPIVYLYLDSYSKWQRKTFKRIFSRIFRPHQDA</sequence>
<dbReference type="InterPro" id="IPR027463">
    <property type="entry name" value="AcrB_DN_DC_subdom"/>
</dbReference>
<keyword evidence="11" id="KW-1185">Reference proteome</keyword>
<evidence type="ECO:0000256" key="6">
    <source>
        <dbReference type="ARBA" id="ARBA00022989"/>
    </source>
</evidence>
<feature type="region of interest" description="Disordered" evidence="8">
    <location>
        <begin position="785"/>
        <end position="809"/>
    </location>
</feature>
<dbReference type="RefSeq" id="WP_203413793.1">
    <property type="nucleotide sequence ID" value="NZ_CP060244.1"/>
</dbReference>
<proteinExistence type="predicted"/>
<organism evidence="10 11">
    <name type="scientific">Entomobacter blattae</name>
    <dbReference type="NCBI Taxonomy" id="2762277"/>
    <lineage>
        <taxon>Bacteria</taxon>
        <taxon>Pseudomonadati</taxon>
        <taxon>Pseudomonadota</taxon>
        <taxon>Alphaproteobacteria</taxon>
        <taxon>Acetobacterales</taxon>
        <taxon>Acetobacteraceae</taxon>
        <taxon>Entomobacter</taxon>
    </lineage>
</organism>
<keyword evidence="3" id="KW-1003">Cell membrane</keyword>
<evidence type="ECO:0000256" key="5">
    <source>
        <dbReference type="ARBA" id="ARBA00022692"/>
    </source>
</evidence>
<keyword evidence="7 9" id="KW-0472">Membrane</keyword>
<evidence type="ECO:0000256" key="9">
    <source>
        <dbReference type="SAM" id="Phobius"/>
    </source>
</evidence>
<dbReference type="PANTHER" id="PTHR32063">
    <property type="match status" value="1"/>
</dbReference>
<keyword evidence="5 9" id="KW-0812">Transmembrane</keyword>
<evidence type="ECO:0000313" key="11">
    <source>
        <dbReference type="Proteomes" id="UP000516349"/>
    </source>
</evidence>
<keyword evidence="4" id="KW-0997">Cell inner membrane</keyword>
<dbReference type="GO" id="GO:0005886">
    <property type="term" value="C:plasma membrane"/>
    <property type="evidence" value="ECO:0007669"/>
    <property type="project" value="UniProtKB-SubCell"/>
</dbReference>
<feature type="transmembrane region" description="Helical" evidence="9">
    <location>
        <begin position="432"/>
        <end position="458"/>
    </location>
</feature>
<keyword evidence="6 9" id="KW-1133">Transmembrane helix</keyword>
<dbReference type="Pfam" id="PF00873">
    <property type="entry name" value="ACR_tran"/>
    <property type="match status" value="2"/>
</dbReference>
<feature type="compositionally biased region" description="Polar residues" evidence="8">
    <location>
        <begin position="790"/>
        <end position="809"/>
    </location>
</feature>
<dbReference type="Gene3D" id="3.30.70.1430">
    <property type="entry name" value="Multidrug efflux transporter AcrB pore domain"/>
    <property type="match status" value="2"/>
</dbReference>
<feature type="transmembrane region" description="Helical" evidence="9">
    <location>
        <begin position="1045"/>
        <end position="1071"/>
    </location>
</feature>
<dbReference type="Gene3D" id="3.30.2090.10">
    <property type="entry name" value="Multidrug efflux transporter AcrB TolC docking domain, DN and DC subdomains"/>
    <property type="match status" value="2"/>
</dbReference>
<feature type="transmembrane region" description="Helical" evidence="9">
    <location>
        <begin position="1012"/>
        <end position="1033"/>
    </location>
</feature>
<dbReference type="PANTHER" id="PTHR32063:SF34">
    <property type="entry name" value="MULTIDRUG RESISTANCE PROTEIN MDTC"/>
    <property type="match status" value="1"/>
</dbReference>
<feature type="transmembrane region" description="Helical" evidence="9">
    <location>
        <begin position="464"/>
        <end position="482"/>
    </location>
</feature>
<dbReference type="Gene3D" id="3.30.70.1440">
    <property type="entry name" value="Multidrug efflux transporter AcrB pore domain"/>
    <property type="match status" value="1"/>
</dbReference>
<dbReference type="GO" id="GO:0042910">
    <property type="term" value="F:xenobiotic transmembrane transporter activity"/>
    <property type="evidence" value="ECO:0007669"/>
    <property type="project" value="TreeGrafter"/>
</dbReference>
<feature type="transmembrane region" description="Helical" evidence="9">
    <location>
        <begin position="361"/>
        <end position="381"/>
    </location>
</feature>
<dbReference type="AlphaFoldDB" id="A0A7H1NND7"/>
<dbReference type="Proteomes" id="UP000516349">
    <property type="component" value="Chromosome"/>
</dbReference>
<evidence type="ECO:0000256" key="3">
    <source>
        <dbReference type="ARBA" id="ARBA00022475"/>
    </source>
</evidence>
<feature type="transmembrane region" description="Helical" evidence="9">
    <location>
        <begin position="967"/>
        <end position="992"/>
    </location>
</feature>
<dbReference type="SUPFAM" id="SSF82693">
    <property type="entry name" value="Multidrug efflux transporter AcrB pore domain, PN1, PN2, PC1 and PC2 subdomains"/>
    <property type="match status" value="3"/>
</dbReference>
<dbReference type="SUPFAM" id="SSF82866">
    <property type="entry name" value="Multidrug efflux transporter AcrB transmembrane domain"/>
    <property type="match status" value="2"/>
</dbReference>
<dbReference type="KEGG" id="ebla:JGUZn3_00300"/>
<dbReference type="PRINTS" id="PR00702">
    <property type="entry name" value="ACRIFLAVINRP"/>
</dbReference>
<evidence type="ECO:0000256" key="2">
    <source>
        <dbReference type="ARBA" id="ARBA00022448"/>
    </source>
</evidence>
<protein>
    <submittedName>
        <fullName evidence="10">Multidrug resistance protein MdtC</fullName>
    </submittedName>
</protein>
<evidence type="ECO:0000256" key="7">
    <source>
        <dbReference type="ARBA" id="ARBA00023136"/>
    </source>
</evidence>
<dbReference type="EMBL" id="CP060244">
    <property type="protein sequence ID" value="QNT77297.1"/>
    <property type="molecule type" value="Genomic_DNA"/>
</dbReference>
<evidence type="ECO:0000256" key="1">
    <source>
        <dbReference type="ARBA" id="ARBA00004429"/>
    </source>
</evidence>
<evidence type="ECO:0000256" key="8">
    <source>
        <dbReference type="SAM" id="MobiDB-lite"/>
    </source>
</evidence>
<gene>
    <name evidence="10" type="primary">mdtC</name>
    <name evidence="10" type="ORF">JGUZn3_00300</name>
</gene>
<dbReference type="SUPFAM" id="SSF82714">
    <property type="entry name" value="Multidrug efflux transporter AcrB TolC docking domain, DN and DC subdomains"/>
    <property type="match status" value="2"/>
</dbReference>
<evidence type="ECO:0000313" key="10">
    <source>
        <dbReference type="EMBL" id="QNT77297.1"/>
    </source>
</evidence>
<comment type="subcellular location">
    <subcellularLocation>
        <location evidence="1">Cell inner membrane</location>
        <topology evidence="1">Multi-pass membrane protein</topology>
    </subcellularLocation>
</comment>
<reference evidence="10 11" key="1">
    <citation type="submission" date="2020-08" db="EMBL/GenBank/DDBJ databases">
        <title>Complete genome sequence of Entomobacter blattae G55GP.</title>
        <authorList>
            <person name="Poehlein A."/>
            <person name="Guzman J."/>
            <person name="Daniel R."/>
            <person name="Vilcinskas A."/>
        </authorList>
    </citation>
    <scope>NUCLEOTIDE SEQUENCE [LARGE SCALE GENOMIC DNA]</scope>
    <source>
        <strain evidence="10 11">G55GP</strain>
    </source>
</reference>
<evidence type="ECO:0000256" key="4">
    <source>
        <dbReference type="ARBA" id="ARBA00022519"/>
    </source>
</evidence>
<feature type="transmembrane region" description="Helical" evidence="9">
    <location>
        <begin position="337"/>
        <end position="354"/>
    </location>
</feature>
<keyword evidence="2" id="KW-0813">Transport</keyword>
<feature type="transmembrane region" description="Helical" evidence="9">
    <location>
        <begin position="917"/>
        <end position="934"/>
    </location>
</feature>